<dbReference type="GO" id="GO:0020037">
    <property type="term" value="F:heme binding"/>
    <property type="evidence" value="ECO:0007669"/>
    <property type="project" value="InterPro"/>
</dbReference>
<evidence type="ECO:0000256" key="1">
    <source>
        <dbReference type="ARBA" id="ARBA00001971"/>
    </source>
</evidence>
<dbReference type="PANTHER" id="PTHR24305">
    <property type="entry name" value="CYTOCHROME P450"/>
    <property type="match status" value="1"/>
</dbReference>
<dbReference type="Gene3D" id="1.10.630.10">
    <property type="entry name" value="Cytochrome P450"/>
    <property type="match status" value="1"/>
</dbReference>
<dbReference type="PANTHER" id="PTHR24305:SF190">
    <property type="entry name" value="P450, PUTATIVE (EUROFUNG)-RELATED"/>
    <property type="match status" value="1"/>
</dbReference>
<dbReference type="Proteomes" id="UP000288168">
    <property type="component" value="Unassembled WGS sequence"/>
</dbReference>
<organism evidence="7 8">
    <name type="scientific">Fusarium duplospermum</name>
    <dbReference type="NCBI Taxonomy" id="1325734"/>
    <lineage>
        <taxon>Eukaryota</taxon>
        <taxon>Fungi</taxon>
        <taxon>Dikarya</taxon>
        <taxon>Ascomycota</taxon>
        <taxon>Pezizomycotina</taxon>
        <taxon>Sordariomycetes</taxon>
        <taxon>Hypocreomycetidae</taxon>
        <taxon>Hypocreales</taxon>
        <taxon>Nectriaceae</taxon>
        <taxon>Fusarium</taxon>
        <taxon>Fusarium solani species complex</taxon>
    </lineage>
</organism>
<comment type="similarity">
    <text evidence="6">Belongs to the cytochrome P450 family.</text>
</comment>
<keyword evidence="8" id="KW-1185">Reference proteome</keyword>
<evidence type="ECO:0000256" key="6">
    <source>
        <dbReference type="RuleBase" id="RU000461"/>
    </source>
</evidence>
<feature type="non-terminal residue" evidence="7">
    <location>
        <position position="1"/>
    </location>
</feature>
<dbReference type="InterPro" id="IPR002401">
    <property type="entry name" value="Cyt_P450_E_grp-I"/>
</dbReference>
<evidence type="ECO:0000256" key="5">
    <source>
        <dbReference type="PIRSR" id="PIRSR602401-1"/>
    </source>
</evidence>
<dbReference type="GO" id="GO:0004497">
    <property type="term" value="F:monooxygenase activity"/>
    <property type="evidence" value="ECO:0007669"/>
    <property type="project" value="UniProtKB-KW"/>
</dbReference>
<evidence type="ECO:0000313" key="8">
    <source>
        <dbReference type="Proteomes" id="UP000288168"/>
    </source>
</evidence>
<gene>
    <name evidence="7" type="ORF">CEP54_015991</name>
</gene>
<dbReference type="PRINTS" id="PR00385">
    <property type="entry name" value="P450"/>
</dbReference>
<dbReference type="EMBL" id="NKCI01000460">
    <property type="protein sequence ID" value="RSL40881.1"/>
    <property type="molecule type" value="Genomic_DNA"/>
</dbReference>
<comment type="cofactor">
    <cofactor evidence="1 5">
        <name>heme</name>
        <dbReference type="ChEBI" id="CHEBI:30413"/>
    </cofactor>
</comment>
<dbReference type="InterPro" id="IPR001128">
    <property type="entry name" value="Cyt_P450"/>
</dbReference>
<comment type="caution">
    <text evidence="7">The sequence shown here is derived from an EMBL/GenBank/DDBJ whole genome shotgun (WGS) entry which is preliminary data.</text>
</comment>
<dbReference type="GO" id="GO:0005506">
    <property type="term" value="F:iron ion binding"/>
    <property type="evidence" value="ECO:0007669"/>
    <property type="project" value="InterPro"/>
</dbReference>
<dbReference type="GO" id="GO:0016705">
    <property type="term" value="F:oxidoreductase activity, acting on paired donors, with incorporation or reduction of molecular oxygen"/>
    <property type="evidence" value="ECO:0007669"/>
    <property type="project" value="InterPro"/>
</dbReference>
<dbReference type="InterPro" id="IPR017972">
    <property type="entry name" value="Cyt_P450_CS"/>
</dbReference>
<accession>A0A428NJB5</accession>
<keyword evidence="4 5" id="KW-0408">Iron</keyword>
<keyword evidence="6" id="KW-0560">Oxidoreductase</keyword>
<evidence type="ECO:0000256" key="3">
    <source>
        <dbReference type="ARBA" id="ARBA00022723"/>
    </source>
</evidence>
<evidence type="ECO:0008006" key="9">
    <source>
        <dbReference type="Google" id="ProtNLM"/>
    </source>
</evidence>
<feature type="binding site" description="axial binding residue" evidence="5">
    <location>
        <position position="410"/>
    </location>
    <ligand>
        <name>heme</name>
        <dbReference type="ChEBI" id="CHEBI:30413"/>
    </ligand>
    <ligandPart>
        <name>Fe</name>
        <dbReference type="ChEBI" id="CHEBI:18248"/>
    </ligandPart>
</feature>
<keyword evidence="6" id="KW-0503">Monooxygenase</keyword>
<dbReference type="InterPro" id="IPR036396">
    <property type="entry name" value="Cyt_P450_sf"/>
</dbReference>
<dbReference type="OrthoDB" id="3934656at2759"/>
<evidence type="ECO:0000256" key="4">
    <source>
        <dbReference type="ARBA" id="ARBA00023004"/>
    </source>
</evidence>
<dbReference type="STRING" id="1325734.A0A428NJB5"/>
<dbReference type="PROSITE" id="PS00086">
    <property type="entry name" value="CYTOCHROME_P450"/>
    <property type="match status" value="1"/>
</dbReference>
<evidence type="ECO:0000313" key="7">
    <source>
        <dbReference type="EMBL" id="RSL40881.1"/>
    </source>
</evidence>
<keyword evidence="2 5" id="KW-0349">Heme</keyword>
<dbReference type="CDD" id="cd11060">
    <property type="entry name" value="CYP57A1-like"/>
    <property type="match status" value="1"/>
</dbReference>
<protein>
    <recommendedName>
        <fullName evidence="9">Pisatin demethylase</fullName>
    </recommendedName>
</protein>
<name>A0A428NJB5_9HYPO</name>
<dbReference type="Pfam" id="PF00067">
    <property type="entry name" value="p450"/>
    <property type="match status" value="1"/>
</dbReference>
<keyword evidence="3 5" id="KW-0479">Metal-binding</keyword>
<dbReference type="PRINTS" id="PR00463">
    <property type="entry name" value="EP450I"/>
</dbReference>
<sequence length="461" mass="51773">PLRDIPGLFLARFTKLWLAKQYWAGHYEQTNIALHEKYGPIVRLAPNRYSINDPSAIKVLYGHGSKFHKGDWYLPWGYPDWLNLFNILDPQAHGRDRRRIAKPYAMSSLVGYEPHVDDCTKIFKDRLSELAAAEQPANMGRWFQLYAFDMIGLITFSKRFSFLDAGEDTNGYIKIIDAANQYTAVMGLFLPVHTLLLSIGKLLGGSFPLNGFISEQIAAIKAKMQQPLKPGPVDFVTKLVREQQQPDSTITDIDLLSSASANVLAGTDTTSISLSSILYNLIRSPATLVKLREELEEAKVSGKASSPITFREARELPYLDAVIRESLRLHPAAGFTFPRVVPDGGVALAGREFPEGSVVGINLWVAHRNCDIFGTNAQSFFPDRWIENPKEVLSIFDANFLTFGQGSRTCIGKNISFLEMYKLIPEIILAFDFELVHPGDWKTHNVWFGKPVNLYCKIASR</sequence>
<evidence type="ECO:0000256" key="2">
    <source>
        <dbReference type="ARBA" id="ARBA00022617"/>
    </source>
</evidence>
<dbReference type="SUPFAM" id="SSF48264">
    <property type="entry name" value="Cytochrome P450"/>
    <property type="match status" value="1"/>
</dbReference>
<dbReference type="InterPro" id="IPR050121">
    <property type="entry name" value="Cytochrome_P450_monoxygenase"/>
</dbReference>
<reference evidence="7 8" key="1">
    <citation type="submission" date="2017-06" db="EMBL/GenBank/DDBJ databases">
        <title>Comparative genomic analysis of Ambrosia Fusariam Clade fungi.</title>
        <authorList>
            <person name="Stajich J.E."/>
            <person name="Carrillo J."/>
            <person name="Kijimoto T."/>
            <person name="Eskalen A."/>
            <person name="O'Donnell K."/>
            <person name="Kasson M."/>
        </authorList>
    </citation>
    <scope>NUCLEOTIDE SEQUENCE [LARGE SCALE GENOMIC DNA]</scope>
    <source>
        <strain evidence="7 8">NRRL62584</strain>
    </source>
</reference>
<proteinExistence type="inferred from homology"/>
<dbReference type="AlphaFoldDB" id="A0A428NJB5"/>